<dbReference type="GO" id="GO:0000271">
    <property type="term" value="P:polysaccharide biosynthetic process"/>
    <property type="evidence" value="ECO:0007669"/>
    <property type="project" value="TreeGrafter"/>
</dbReference>
<evidence type="ECO:0000256" key="8">
    <source>
        <dbReference type="ARBA" id="ARBA00066317"/>
    </source>
</evidence>
<dbReference type="GO" id="GO:0102933">
    <property type="term" value="F:GDP-4-dehydro-6-deoxy-D-mannose-4-aminotransferase activity"/>
    <property type="evidence" value="ECO:0007669"/>
    <property type="project" value="UniProtKB-EC"/>
</dbReference>
<evidence type="ECO:0000256" key="4">
    <source>
        <dbReference type="ARBA" id="ARBA00022679"/>
    </source>
</evidence>
<evidence type="ECO:0000256" key="3">
    <source>
        <dbReference type="ARBA" id="ARBA00022576"/>
    </source>
</evidence>
<dbReference type="Pfam" id="PF01041">
    <property type="entry name" value="DegT_DnrJ_EryC1"/>
    <property type="match status" value="1"/>
</dbReference>
<evidence type="ECO:0000256" key="5">
    <source>
        <dbReference type="ARBA" id="ARBA00022898"/>
    </source>
</evidence>
<dbReference type="FunFam" id="3.40.640.10:FF:000090">
    <property type="entry name" value="Pyridoxal phosphate-dependent aminotransferase"/>
    <property type="match status" value="1"/>
</dbReference>
<dbReference type="InterPro" id="IPR015424">
    <property type="entry name" value="PyrdxlP-dep_Trfase"/>
</dbReference>
<evidence type="ECO:0000256" key="12">
    <source>
        <dbReference type="RuleBase" id="RU004508"/>
    </source>
</evidence>
<evidence type="ECO:0000256" key="6">
    <source>
        <dbReference type="ARBA" id="ARBA00037999"/>
    </source>
</evidence>
<feature type="active site" description="Proton acceptor" evidence="10">
    <location>
        <position position="185"/>
    </location>
</feature>
<evidence type="ECO:0000256" key="11">
    <source>
        <dbReference type="PIRSR" id="PIRSR000390-2"/>
    </source>
</evidence>
<dbReference type="EC" id="2.6.1.102" evidence="8"/>
<dbReference type="Gene3D" id="3.90.1150.10">
    <property type="entry name" value="Aspartate Aminotransferase, domain 1"/>
    <property type="match status" value="1"/>
</dbReference>
<dbReference type="InterPro" id="IPR000653">
    <property type="entry name" value="DegT/StrS_aminotransferase"/>
</dbReference>
<dbReference type="InterPro" id="IPR015421">
    <property type="entry name" value="PyrdxlP-dep_Trfase_major"/>
</dbReference>
<dbReference type="Gene3D" id="3.40.640.10">
    <property type="entry name" value="Type I PLP-dependent aspartate aminotransferase-like (Major domain)"/>
    <property type="match status" value="1"/>
</dbReference>
<reference evidence="13 14" key="1">
    <citation type="submission" date="2020-04" db="EMBL/GenBank/DDBJ databases">
        <title>Usitatibacter rugosus gen. nov., sp. nov. and Usitatibacter palustris sp. nov., novel members of Usitatibacteraceae fam. nov. within the order Nitrosomonadales isolated from soil.</title>
        <authorList>
            <person name="Huber K.J."/>
            <person name="Neumann-Schaal M."/>
            <person name="Geppert A."/>
            <person name="Luckner M."/>
            <person name="Wanner G."/>
            <person name="Overmann J."/>
        </authorList>
    </citation>
    <scope>NUCLEOTIDE SEQUENCE [LARGE SCALE GENOMIC DNA]</scope>
    <source>
        <strain evidence="13 14">0125_3</strain>
    </source>
</reference>
<dbReference type="GO" id="GO:0030170">
    <property type="term" value="F:pyridoxal phosphate binding"/>
    <property type="evidence" value="ECO:0007669"/>
    <property type="project" value="TreeGrafter"/>
</dbReference>
<name>A0A6M4H1G3_9PROT</name>
<dbReference type="CDD" id="cd00616">
    <property type="entry name" value="AHBA_syn"/>
    <property type="match status" value="1"/>
</dbReference>
<dbReference type="PANTHER" id="PTHR30244:SF34">
    <property type="entry name" value="DTDP-4-AMINO-4,6-DIDEOXYGALACTOSE TRANSAMINASE"/>
    <property type="match status" value="1"/>
</dbReference>
<evidence type="ECO:0000256" key="7">
    <source>
        <dbReference type="ARBA" id="ARBA00051587"/>
    </source>
</evidence>
<comment type="cofactor">
    <cofactor evidence="1">
        <name>pyridoxal 5'-phosphate</name>
        <dbReference type="ChEBI" id="CHEBI:597326"/>
    </cofactor>
</comment>
<evidence type="ECO:0000313" key="14">
    <source>
        <dbReference type="Proteomes" id="UP000501534"/>
    </source>
</evidence>
<comment type="similarity">
    <text evidence="6 12">Belongs to the DegT/DnrJ/EryC1 family.</text>
</comment>
<dbReference type="KEGG" id="uru:DSM104443_02789"/>
<keyword evidence="5 11" id="KW-0663">Pyridoxal phosphate</keyword>
<comment type="pathway">
    <text evidence="2">Bacterial outer membrane biogenesis; LPS O-antigen biosynthesis.</text>
</comment>
<evidence type="ECO:0000256" key="10">
    <source>
        <dbReference type="PIRSR" id="PIRSR000390-1"/>
    </source>
</evidence>
<dbReference type="SUPFAM" id="SSF53383">
    <property type="entry name" value="PLP-dependent transferases"/>
    <property type="match status" value="1"/>
</dbReference>
<keyword evidence="3 13" id="KW-0032">Aminotransferase</keyword>
<comment type="catalytic activity">
    <reaction evidence="7">
        <text>GDP-alpha-D-perosamine + 2-oxoglutarate = GDP-4-dehydro-alpha-D-rhamnose + L-glutamate</text>
        <dbReference type="Rhea" id="RHEA:36779"/>
        <dbReference type="ChEBI" id="CHEBI:16810"/>
        <dbReference type="ChEBI" id="CHEBI:29985"/>
        <dbReference type="ChEBI" id="CHEBI:57964"/>
        <dbReference type="ChEBI" id="CHEBI:73996"/>
        <dbReference type="EC" id="2.6.1.102"/>
    </reaction>
</comment>
<sequence length="385" mass="41433">MKQEFIPVAEPDLGLLEERYVLDAVRSGWVSSIGAFIDRFEKGFAEYCGVRNAIMLSNGTVAIHLCLVSRGIGSGDEVIVPDLTFVATASAVKHAGATPVLVDVDPATYCIDPQLVEAAITPRTRAIIAVHLFGHPANMTALRDVADRHGIFLIEDAAEAHGARWEGKPVGGLGDAATFSFYGNKVLTTGEGGCITTNDDALATRVRFLKDHAMSKERRYFHPEVGFNYRMTNIQAALGCAQLERASEILSRKAQVLSWYREEFGGSSINLNPVVHPANPICWLVVALLPIGARGRVNAVCQALADEAIDTRPFFVPLSKLPPYAACRFVNQGTAVSHDLADRGICLPSSTRQSRSQVARVAEAMQRALIRTQAAPRPAASAGGV</sequence>
<evidence type="ECO:0000313" key="13">
    <source>
        <dbReference type="EMBL" id="QJR11707.1"/>
    </source>
</evidence>
<evidence type="ECO:0000256" key="9">
    <source>
        <dbReference type="ARBA" id="ARBA00074221"/>
    </source>
</evidence>
<feature type="modified residue" description="N6-(pyridoxal phosphate)lysine" evidence="11">
    <location>
        <position position="185"/>
    </location>
</feature>
<dbReference type="RefSeq" id="WP_171093269.1">
    <property type="nucleotide sequence ID" value="NZ_CP053069.1"/>
</dbReference>
<organism evidence="13 14">
    <name type="scientific">Usitatibacter rugosus</name>
    <dbReference type="NCBI Taxonomy" id="2732067"/>
    <lineage>
        <taxon>Bacteria</taxon>
        <taxon>Pseudomonadati</taxon>
        <taxon>Pseudomonadota</taxon>
        <taxon>Betaproteobacteria</taxon>
        <taxon>Nitrosomonadales</taxon>
        <taxon>Usitatibacteraceae</taxon>
        <taxon>Usitatibacter</taxon>
    </lineage>
</organism>
<keyword evidence="14" id="KW-1185">Reference proteome</keyword>
<keyword evidence="4 13" id="KW-0808">Transferase</keyword>
<dbReference type="AlphaFoldDB" id="A0A6M4H1G3"/>
<dbReference type="Proteomes" id="UP000501534">
    <property type="component" value="Chromosome"/>
</dbReference>
<protein>
    <recommendedName>
        <fullName evidence="9">GDP-perosamine synthase</fullName>
        <ecNumber evidence="8">2.6.1.102</ecNumber>
    </recommendedName>
</protein>
<dbReference type="InterPro" id="IPR015422">
    <property type="entry name" value="PyrdxlP-dep_Trfase_small"/>
</dbReference>
<dbReference type="PIRSF" id="PIRSF000390">
    <property type="entry name" value="PLP_StrS"/>
    <property type="match status" value="1"/>
</dbReference>
<evidence type="ECO:0000256" key="2">
    <source>
        <dbReference type="ARBA" id="ARBA00005125"/>
    </source>
</evidence>
<accession>A0A6M4H1G3</accession>
<proteinExistence type="inferred from homology"/>
<dbReference type="PANTHER" id="PTHR30244">
    <property type="entry name" value="TRANSAMINASE"/>
    <property type="match status" value="1"/>
</dbReference>
<gene>
    <name evidence="13" type="primary">per</name>
    <name evidence="13" type="ORF">DSM104443_02789</name>
</gene>
<evidence type="ECO:0000256" key="1">
    <source>
        <dbReference type="ARBA" id="ARBA00001933"/>
    </source>
</evidence>
<dbReference type="EMBL" id="CP053069">
    <property type="protein sequence ID" value="QJR11707.1"/>
    <property type="molecule type" value="Genomic_DNA"/>
</dbReference>